<gene>
    <name evidence="2" type="ORF">ACFSBL_11255</name>
</gene>
<dbReference type="Pfam" id="PF26269">
    <property type="entry name" value="DUF8072"/>
    <property type="match status" value="1"/>
</dbReference>
<dbReference type="AlphaFoldDB" id="A0ABD6DIY2"/>
<keyword evidence="3" id="KW-1185">Reference proteome</keyword>
<name>A0ABD6DIY2_9EURY</name>
<evidence type="ECO:0000313" key="3">
    <source>
        <dbReference type="Proteomes" id="UP001597034"/>
    </source>
</evidence>
<dbReference type="InterPro" id="IPR058385">
    <property type="entry name" value="DUF8072"/>
</dbReference>
<comment type="caution">
    <text evidence="2">The sequence shown here is derived from an EMBL/GenBank/DDBJ whole genome shotgun (WGS) entry which is preliminary data.</text>
</comment>
<organism evidence="2 3">
    <name type="scientific">Haloarchaeobius litoreus</name>
    <dbReference type="NCBI Taxonomy" id="755306"/>
    <lineage>
        <taxon>Archaea</taxon>
        <taxon>Methanobacteriati</taxon>
        <taxon>Methanobacteriota</taxon>
        <taxon>Stenosarchaea group</taxon>
        <taxon>Halobacteria</taxon>
        <taxon>Halobacteriales</taxon>
        <taxon>Halorubellaceae</taxon>
        <taxon>Haloarchaeobius</taxon>
    </lineage>
</organism>
<dbReference type="EMBL" id="JBHUDO010000002">
    <property type="protein sequence ID" value="MFD1646260.1"/>
    <property type="molecule type" value="Genomic_DNA"/>
</dbReference>
<dbReference type="RefSeq" id="WP_256398217.1">
    <property type="nucleotide sequence ID" value="NZ_JANHJR010000001.1"/>
</dbReference>
<dbReference type="Proteomes" id="UP001597034">
    <property type="component" value="Unassembled WGS sequence"/>
</dbReference>
<reference evidence="2 3" key="1">
    <citation type="journal article" date="2019" name="Int. J. Syst. Evol. Microbiol.">
        <title>The Global Catalogue of Microorganisms (GCM) 10K type strain sequencing project: providing services to taxonomists for standard genome sequencing and annotation.</title>
        <authorList>
            <consortium name="The Broad Institute Genomics Platform"/>
            <consortium name="The Broad Institute Genome Sequencing Center for Infectious Disease"/>
            <person name="Wu L."/>
            <person name="Ma J."/>
        </authorList>
    </citation>
    <scope>NUCLEOTIDE SEQUENCE [LARGE SCALE GENOMIC DNA]</scope>
    <source>
        <strain evidence="2 3">CGMCC 1.10390</strain>
    </source>
</reference>
<accession>A0ABD6DIY2</accession>
<protein>
    <submittedName>
        <fullName evidence="2">Transcriptional regulator</fullName>
    </submittedName>
</protein>
<sequence>MNRLAKRLYNIAPDPVTLTLADGSSVHLSMHHAEFFQDDLEAEGETDDGTTYRIVDGDDDETLLAARETDDGWDVVGDVTGVEAA</sequence>
<evidence type="ECO:0000259" key="1">
    <source>
        <dbReference type="Pfam" id="PF26269"/>
    </source>
</evidence>
<evidence type="ECO:0000313" key="2">
    <source>
        <dbReference type="EMBL" id="MFD1646260.1"/>
    </source>
</evidence>
<feature type="domain" description="DUF8072" evidence="1">
    <location>
        <begin position="1"/>
        <end position="85"/>
    </location>
</feature>
<proteinExistence type="predicted"/>